<feature type="compositionally biased region" description="Basic and acidic residues" evidence="2">
    <location>
        <begin position="41"/>
        <end position="63"/>
    </location>
</feature>
<keyword evidence="4" id="KW-1185">Reference proteome</keyword>
<evidence type="ECO:0000256" key="2">
    <source>
        <dbReference type="SAM" id="MobiDB-lite"/>
    </source>
</evidence>
<dbReference type="AlphaFoldDB" id="A0A0N0DRX8"/>
<dbReference type="EMBL" id="LGTL01000025">
    <property type="protein sequence ID" value="KPA75318.1"/>
    <property type="molecule type" value="Genomic_DNA"/>
</dbReference>
<evidence type="ECO:0000313" key="3">
    <source>
        <dbReference type="EMBL" id="KPA75318.1"/>
    </source>
</evidence>
<comment type="caution">
    <text evidence="3">The sequence shown here is derived from an EMBL/GenBank/DDBJ whole genome shotgun (WGS) entry which is preliminary data.</text>
</comment>
<feature type="compositionally biased region" description="Polar residues" evidence="2">
    <location>
        <begin position="24"/>
        <end position="37"/>
    </location>
</feature>
<accession>A0A0N0DRX8</accession>
<dbReference type="GeneID" id="26908899"/>
<feature type="region of interest" description="Disordered" evidence="2">
    <location>
        <begin position="1"/>
        <end position="120"/>
    </location>
</feature>
<feature type="coiled-coil region" evidence="1">
    <location>
        <begin position="293"/>
        <end position="360"/>
    </location>
</feature>
<dbReference type="VEuPathDB" id="TriTrypDB:LpyrH10_25_1130"/>
<keyword evidence="1" id="KW-0175">Coiled coil</keyword>
<organism evidence="3 4">
    <name type="scientific">Leptomonas pyrrhocoris</name>
    <name type="common">Firebug parasite</name>
    <dbReference type="NCBI Taxonomy" id="157538"/>
    <lineage>
        <taxon>Eukaryota</taxon>
        <taxon>Discoba</taxon>
        <taxon>Euglenozoa</taxon>
        <taxon>Kinetoplastea</taxon>
        <taxon>Metakinetoplastina</taxon>
        <taxon>Trypanosomatida</taxon>
        <taxon>Trypanosomatidae</taxon>
        <taxon>Leishmaniinae</taxon>
        <taxon>Leptomonas</taxon>
    </lineage>
</organism>
<dbReference type="RefSeq" id="XP_015653757.1">
    <property type="nucleotide sequence ID" value="XM_015807675.1"/>
</dbReference>
<feature type="compositionally biased region" description="Acidic residues" evidence="2">
    <location>
        <begin position="194"/>
        <end position="203"/>
    </location>
</feature>
<gene>
    <name evidence="3" type="ORF">ABB37_08615</name>
</gene>
<reference evidence="3 4" key="1">
    <citation type="submission" date="2015-07" db="EMBL/GenBank/DDBJ databases">
        <title>High-quality genome of monoxenous trypanosomatid Leptomonas pyrrhocoris.</title>
        <authorList>
            <person name="Flegontov P."/>
            <person name="Butenko A."/>
            <person name="Firsov S."/>
            <person name="Vlcek C."/>
            <person name="Logacheva M.D."/>
            <person name="Field M."/>
            <person name="Filatov D."/>
            <person name="Flegontova O."/>
            <person name="Gerasimov E."/>
            <person name="Jackson A.P."/>
            <person name="Kelly S."/>
            <person name="Opperdoes F."/>
            <person name="O'Reilly A."/>
            <person name="Votypka J."/>
            <person name="Yurchenko V."/>
            <person name="Lukes J."/>
        </authorList>
    </citation>
    <scope>NUCLEOTIDE SEQUENCE [LARGE SCALE GENOMIC DNA]</scope>
    <source>
        <strain evidence="3">H10</strain>
    </source>
</reference>
<name>A0A0N0DRX8_LEPPY</name>
<dbReference type="Proteomes" id="UP000037923">
    <property type="component" value="Unassembled WGS sequence"/>
</dbReference>
<evidence type="ECO:0000313" key="4">
    <source>
        <dbReference type="Proteomes" id="UP000037923"/>
    </source>
</evidence>
<evidence type="ECO:0000256" key="1">
    <source>
        <dbReference type="SAM" id="Coils"/>
    </source>
</evidence>
<dbReference type="OrthoDB" id="266586at2759"/>
<feature type="region of interest" description="Disordered" evidence="2">
    <location>
        <begin position="175"/>
        <end position="213"/>
    </location>
</feature>
<proteinExistence type="predicted"/>
<feature type="coiled-coil region" evidence="1">
    <location>
        <begin position="223"/>
        <end position="250"/>
    </location>
</feature>
<dbReference type="OMA" id="KEQWQAQ"/>
<protein>
    <submittedName>
        <fullName evidence="3">Uncharacterized protein</fullName>
    </submittedName>
</protein>
<sequence>MGQDGSTPVRTPRTDRPARRTRLSKQASPDSQAQGSPSALEAHEEEHAGKPTLKEQWQAKREANALTREANAAERRRKKEALHAALVAQQKQEEKDKKTSSGGGDGDVEEDEEELRLRQASAEAEAALTQAQVSAQLAVFQAFMQNNPDVEEELDNYDGNPSSLFDRGVASCAARKTTNDRQHGGGGNKTMNAGDDDDEDEIPGEVSVHSSDYEDAELLQGLNDLDEELEAEFQQQIESLQAQVAQHKQASLVCLRERNDKAAALQELQQAKVVEGQIKQLLDSHAEPFRVQMQKQEKKVAELEALVAARKQDSLAALRAGDKPTALEKLKESKGFQSQLEDAKAKLTALAEEQKKQLRSTGES</sequence>